<protein>
    <submittedName>
        <fullName evidence="2">Uncharacterized protein</fullName>
    </submittedName>
</protein>
<proteinExistence type="predicted"/>
<keyword evidence="3" id="KW-1185">Reference proteome</keyword>
<feature type="region of interest" description="Disordered" evidence="1">
    <location>
        <begin position="107"/>
        <end position="145"/>
    </location>
</feature>
<feature type="region of interest" description="Disordered" evidence="1">
    <location>
        <begin position="450"/>
        <end position="498"/>
    </location>
</feature>
<gene>
    <name evidence="2" type="ORF">G4223_01130</name>
</gene>
<evidence type="ECO:0000313" key="2">
    <source>
        <dbReference type="EMBL" id="NFV78719.1"/>
    </source>
</evidence>
<organism evidence="2 3">
    <name type="scientific">Magnetospirillum aberrantis SpK</name>
    <dbReference type="NCBI Taxonomy" id="908842"/>
    <lineage>
        <taxon>Bacteria</taxon>
        <taxon>Pseudomonadati</taxon>
        <taxon>Pseudomonadota</taxon>
        <taxon>Alphaproteobacteria</taxon>
        <taxon>Rhodospirillales</taxon>
        <taxon>Rhodospirillaceae</taxon>
        <taxon>Magnetospirillum</taxon>
    </lineage>
</organism>
<dbReference type="Proteomes" id="UP000480684">
    <property type="component" value="Unassembled WGS sequence"/>
</dbReference>
<dbReference type="RefSeq" id="WP_163673906.1">
    <property type="nucleotide sequence ID" value="NZ_JAAIYP010000004.1"/>
</dbReference>
<dbReference type="EMBL" id="JAAIYP010000004">
    <property type="protein sequence ID" value="NFV78719.1"/>
    <property type="molecule type" value="Genomic_DNA"/>
</dbReference>
<sequence>MSGAMQQQAALSSGFQGLERAFAAVDSAASISALQELVQTVVVSMLRRGEDTSLRDRTLATISAYFLHMRGVEGLTPRDRLAHLRSFAKQTVQIVFDERPVSIEAQARLAPLLPPPSPPAETPRRRATDQNQPDTEKTAAPPPAAAPVIDLTDFKLGVTDVERPTSIHIPTAPEAEKFATFRELFAAALRYRLCCLTRFFQRRNDEAGRSLVRPFLLSEEFETRFMQVVDTIIVPKMFSMSRNLTALETSRKWDEISSAVFWAVIGENDKTRIAVIGAWEEAWTSCRQHEVRRKGENGETRKVLVATPELKNIREMLTPSDPRAYDMPPVRNREIDFFIAMLTDFDLTRLEYCFTKLRQMYEQELDRRWYQDRARSGALRDSLLEAIDAFPDRTGDFLALVCYYCFPNTDLVFLEKFTHNKGSDHATRVQRLPYLMRFLANEEVPGVRAQEVRERAEREATAKEEAERQREQERAAAARLGTEIGQGLTLRQPPPKDT</sequence>
<feature type="compositionally biased region" description="Pro residues" evidence="1">
    <location>
        <begin position="112"/>
        <end position="121"/>
    </location>
</feature>
<evidence type="ECO:0000313" key="3">
    <source>
        <dbReference type="Proteomes" id="UP000480684"/>
    </source>
</evidence>
<reference evidence="2 3" key="1">
    <citation type="submission" date="2020-02" db="EMBL/GenBank/DDBJ databases">
        <authorList>
            <person name="Dziuba M."/>
            <person name="Kuznetsov B."/>
            <person name="Mardanov A."/>
            <person name="Ravin N."/>
            <person name="Grouzdev D."/>
        </authorList>
    </citation>
    <scope>NUCLEOTIDE SEQUENCE [LARGE SCALE GENOMIC DNA]</scope>
    <source>
        <strain evidence="2 3">SpK</strain>
    </source>
</reference>
<name>A0A7C9QRY3_9PROT</name>
<comment type="caution">
    <text evidence="2">The sequence shown here is derived from an EMBL/GenBank/DDBJ whole genome shotgun (WGS) entry which is preliminary data.</text>
</comment>
<feature type="compositionally biased region" description="Basic and acidic residues" evidence="1">
    <location>
        <begin position="450"/>
        <end position="476"/>
    </location>
</feature>
<accession>A0A7C9QRY3</accession>
<dbReference type="AlphaFoldDB" id="A0A7C9QRY3"/>
<evidence type="ECO:0000256" key="1">
    <source>
        <dbReference type="SAM" id="MobiDB-lite"/>
    </source>
</evidence>